<dbReference type="PANTHER" id="PTHR45913">
    <property type="entry name" value="EPM2A-INTERACTING PROTEIN 1"/>
    <property type="match status" value="1"/>
</dbReference>
<sequence length="339" mass="39523">MEHPLCWERVGFISLCKNGDNIPSFTNYHCIIHQQVLCSKILDSDIIMKIAFKVVNSIRARSLQRRQFRTLLEETEAEHSDLLLHTDVRWLSRGAFLKRFRQLLPEIKTFIHSKEENVPDLEDEKWLMKLAFLCDITKKLNQLNLNLQGKERNVIEMTTLIKTFKSQIQVHASQLRRGELRNYKNMEEECTHNSNRDFETFARQLENLRLEFERRFLDFVTLEEVLRFMTFPFNESNDLHNLTAKIGKLNDSESVVVEEEIITMRCDIFLKARTFGKGIPEVGTPEKSTLLTEGVTSVTSEKISSVIQELDPIPMEIDLCKSSTFNKWNHTVESNGLAN</sequence>
<protein>
    <submittedName>
        <fullName evidence="1">Uncharacterized protein</fullName>
    </submittedName>
</protein>
<dbReference type="Proteomes" id="UP001458880">
    <property type="component" value="Unassembled WGS sequence"/>
</dbReference>
<comment type="caution">
    <text evidence="1">The sequence shown here is derived from an EMBL/GenBank/DDBJ whole genome shotgun (WGS) entry which is preliminary data.</text>
</comment>
<organism evidence="1 2">
    <name type="scientific">Popillia japonica</name>
    <name type="common">Japanese beetle</name>
    <dbReference type="NCBI Taxonomy" id="7064"/>
    <lineage>
        <taxon>Eukaryota</taxon>
        <taxon>Metazoa</taxon>
        <taxon>Ecdysozoa</taxon>
        <taxon>Arthropoda</taxon>
        <taxon>Hexapoda</taxon>
        <taxon>Insecta</taxon>
        <taxon>Pterygota</taxon>
        <taxon>Neoptera</taxon>
        <taxon>Endopterygota</taxon>
        <taxon>Coleoptera</taxon>
        <taxon>Polyphaga</taxon>
        <taxon>Scarabaeiformia</taxon>
        <taxon>Scarabaeidae</taxon>
        <taxon>Rutelinae</taxon>
        <taxon>Popillia</taxon>
    </lineage>
</organism>
<keyword evidence="2" id="KW-1185">Reference proteome</keyword>
<gene>
    <name evidence="1" type="ORF">QE152_g29870</name>
</gene>
<name>A0AAW1JFL2_POPJA</name>
<evidence type="ECO:0000313" key="1">
    <source>
        <dbReference type="EMBL" id="KAK9702554.1"/>
    </source>
</evidence>
<dbReference type="PANTHER" id="PTHR45913:SF21">
    <property type="entry name" value="DUF4371 DOMAIN-CONTAINING PROTEIN"/>
    <property type="match status" value="1"/>
</dbReference>
<proteinExistence type="predicted"/>
<evidence type="ECO:0000313" key="2">
    <source>
        <dbReference type="Proteomes" id="UP001458880"/>
    </source>
</evidence>
<dbReference type="EMBL" id="JASPKY010000390">
    <property type="protein sequence ID" value="KAK9702554.1"/>
    <property type="molecule type" value="Genomic_DNA"/>
</dbReference>
<reference evidence="1 2" key="1">
    <citation type="journal article" date="2024" name="BMC Genomics">
        <title>De novo assembly and annotation of Popillia japonica's genome with initial clues to its potential as an invasive pest.</title>
        <authorList>
            <person name="Cucini C."/>
            <person name="Boschi S."/>
            <person name="Funari R."/>
            <person name="Cardaioli E."/>
            <person name="Iannotti N."/>
            <person name="Marturano G."/>
            <person name="Paoli F."/>
            <person name="Bruttini M."/>
            <person name="Carapelli A."/>
            <person name="Frati F."/>
            <person name="Nardi F."/>
        </authorList>
    </citation>
    <scope>NUCLEOTIDE SEQUENCE [LARGE SCALE GENOMIC DNA]</scope>
    <source>
        <strain evidence="1">DMR45628</strain>
    </source>
</reference>
<dbReference type="AlphaFoldDB" id="A0AAW1JFL2"/>
<accession>A0AAW1JFL2</accession>